<comment type="caution">
    <text evidence="2">The sequence shown here is derived from an EMBL/GenBank/DDBJ whole genome shotgun (WGS) entry which is preliminary data.</text>
</comment>
<accession>A0ABP8IQJ9</accession>
<dbReference type="Proteomes" id="UP001501011">
    <property type="component" value="Unassembled WGS sequence"/>
</dbReference>
<sequence>MKHLKTILITAAAVGLGATSINSSAASNCATCGGWFYTAQQYTGNYSYNYDSRGPFSTEEACNLARNADFGDGDTWLPSESLGNGCSWRFETDYAAYEEIFDSYNLASPGGNGGTGYGDTIGALISDKELIRDITTLRDVFEVDAYESKLESMIVDPNNDEDSARELKR</sequence>
<evidence type="ECO:0000313" key="3">
    <source>
        <dbReference type="Proteomes" id="UP001501011"/>
    </source>
</evidence>
<evidence type="ECO:0000313" key="2">
    <source>
        <dbReference type="EMBL" id="GAA4365325.1"/>
    </source>
</evidence>
<dbReference type="RefSeq" id="WP_345293308.1">
    <property type="nucleotide sequence ID" value="NZ_BAABFV010000002.1"/>
</dbReference>
<reference evidence="3" key="1">
    <citation type="journal article" date="2019" name="Int. J. Syst. Evol. Microbiol.">
        <title>The Global Catalogue of Microorganisms (GCM) 10K type strain sequencing project: providing services to taxonomists for standard genome sequencing and annotation.</title>
        <authorList>
            <consortium name="The Broad Institute Genomics Platform"/>
            <consortium name="The Broad Institute Genome Sequencing Center for Infectious Disease"/>
            <person name="Wu L."/>
            <person name="Ma J."/>
        </authorList>
    </citation>
    <scope>NUCLEOTIDE SEQUENCE [LARGE SCALE GENOMIC DNA]</scope>
    <source>
        <strain evidence="3">JCM 17728</strain>
    </source>
</reference>
<keyword evidence="3" id="KW-1185">Reference proteome</keyword>
<name>A0ABP8IQJ9_9GAMM</name>
<gene>
    <name evidence="2" type="ORF">GCM10023151_22390</name>
</gene>
<feature type="signal peptide" evidence="1">
    <location>
        <begin position="1"/>
        <end position="25"/>
    </location>
</feature>
<feature type="chain" id="PRO_5046414995" evidence="1">
    <location>
        <begin position="26"/>
        <end position="169"/>
    </location>
</feature>
<organism evidence="2 3">
    <name type="scientific">Kangiella marina</name>
    <dbReference type="NCBI Taxonomy" id="1079178"/>
    <lineage>
        <taxon>Bacteria</taxon>
        <taxon>Pseudomonadati</taxon>
        <taxon>Pseudomonadota</taxon>
        <taxon>Gammaproteobacteria</taxon>
        <taxon>Kangiellales</taxon>
        <taxon>Kangiellaceae</taxon>
        <taxon>Kangiella</taxon>
    </lineage>
</organism>
<dbReference type="EMBL" id="BAABFV010000002">
    <property type="protein sequence ID" value="GAA4365325.1"/>
    <property type="molecule type" value="Genomic_DNA"/>
</dbReference>
<evidence type="ECO:0000256" key="1">
    <source>
        <dbReference type="SAM" id="SignalP"/>
    </source>
</evidence>
<protein>
    <submittedName>
        <fullName evidence="2">Uncharacterized protein</fullName>
    </submittedName>
</protein>
<proteinExistence type="predicted"/>
<keyword evidence="1" id="KW-0732">Signal</keyword>